<dbReference type="InterPro" id="IPR020841">
    <property type="entry name" value="PKS_Beta-ketoAc_synthase_dom"/>
</dbReference>
<evidence type="ECO:0000256" key="8">
    <source>
        <dbReference type="PROSITE-ProRule" id="PRU01363"/>
    </source>
</evidence>
<dbReference type="SMART" id="SM01294">
    <property type="entry name" value="PKS_PP_betabranch"/>
    <property type="match status" value="5"/>
</dbReference>
<dbReference type="RefSeq" id="WP_213002519.1">
    <property type="nucleotide sequence ID" value="NZ_BAAATW010000002.1"/>
</dbReference>
<dbReference type="InterPro" id="IPR050091">
    <property type="entry name" value="PKS_NRPS_Biosynth_Enz"/>
</dbReference>
<feature type="domain" description="Ketosynthase family 3 (KS3)" evidence="10">
    <location>
        <begin position="1461"/>
        <end position="1886"/>
    </location>
</feature>
<dbReference type="InterPro" id="IPR014031">
    <property type="entry name" value="Ketoacyl_synth_C"/>
</dbReference>
<dbReference type="SUPFAM" id="SSF51735">
    <property type="entry name" value="NAD(P)-binding Rossmann-fold domains"/>
    <property type="match status" value="11"/>
</dbReference>
<evidence type="ECO:0000259" key="11">
    <source>
        <dbReference type="PROSITE" id="PS52019"/>
    </source>
</evidence>
<dbReference type="Pfam" id="PF16197">
    <property type="entry name" value="KAsynt_C_assoc"/>
    <property type="match status" value="4"/>
</dbReference>
<feature type="region of interest" description="C-terminal hotdog fold" evidence="8">
    <location>
        <begin position="2359"/>
        <end position="2495"/>
    </location>
</feature>
<dbReference type="InterPro" id="IPR014043">
    <property type="entry name" value="Acyl_transferase_dom"/>
</dbReference>
<dbReference type="SMART" id="SM00829">
    <property type="entry name" value="PKS_ER"/>
    <property type="match status" value="1"/>
</dbReference>
<dbReference type="PROSITE" id="PS52019">
    <property type="entry name" value="PKS_MFAS_DH"/>
    <property type="match status" value="1"/>
</dbReference>
<dbReference type="Pfam" id="PF14765">
    <property type="entry name" value="PS-DH"/>
    <property type="match status" value="1"/>
</dbReference>
<comment type="pathway">
    <text evidence="1">Antibiotic biosynthesis.</text>
</comment>
<dbReference type="SMART" id="SM00823">
    <property type="entry name" value="PKS_PP"/>
    <property type="match status" value="5"/>
</dbReference>
<dbReference type="InterPro" id="IPR049551">
    <property type="entry name" value="PKS_DH_C"/>
</dbReference>
<dbReference type="NCBIfam" id="NF045894">
    <property type="entry name" value="PKS_plus_SDR"/>
    <property type="match status" value="1"/>
</dbReference>
<feature type="domain" description="Carrier" evidence="9">
    <location>
        <begin position="1367"/>
        <end position="1442"/>
    </location>
</feature>
<dbReference type="SMART" id="SM00827">
    <property type="entry name" value="PKS_AT"/>
    <property type="match status" value="4"/>
</dbReference>
<dbReference type="InterPro" id="IPR016039">
    <property type="entry name" value="Thiolase-like"/>
</dbReference>
<feature type="active site" description="Proton donor; for dehydratase activity" evidence="8">
    <location>
        <position position="2418"/>
    </location>
</feature>
<dbReference type="Pfam" id="PF02801">
    <property type="entry name" value="Ketoacyl-synt_C"/>
    <property type="match status" value="5"/>
</dbReference>
<keyword evidence="13" id="KW-1185">Reference proteome</keyword>
<dbReference type="InterPro" id="IPR041618">
    <property type="entry name" value="PKS_DE"/>
</dbReference>
<dbReference type="InterPro" id="IPR009081">
    <property type="entry name" value="PP-bd_ACP"/>
</dbReference>
<dbReference type="PROSITE" id="PS50075">
    <property type="entry name" value="CARRIER"/>
    <property type="match status" value="5"/>
</dbReference>
<feature type="domain" description="Ketosynthase family 3 (KS3)" evidence="10">
    <location>
        <begin position="4767"/>
        <end position="5175"/>
    </location>
</feature>
<feature type="region of interest" description="N-terminal hotdog fold" evidence="8">
    <location>
        <begin position="2224"/>
        <end position="2346"/>
    </location>
</feature>
<feature type="domain" description="Ketosynthase family 3 (KS3)" evidence="10">
    <location>
        <begin position="34"/>
        <end position="448"/>
    </location>
</feature>
<reference evidence="12" key="1">
    <citation type="submission" date="2021-03" db="EMBL/GenBank/DDBJ databases">
        <title>Whole genome shotgun sequence of Actinoplanes consettensis NBRC 14913.</title>
        <authorList>
            <person name="Komaki H."/>
            <person name="Tamura T."/>
        </authorList>
    </citation>
    <scope>NUCLEOTIDE SEQUENCE</scope>
    <source>
        <strain evidence="12">NBRC 14913</strain>
    </source>
</reference>
<keyword evidence="4" id="KW-0808">Transferase</keyword>
<dbReference type="PROSITE" id="PS00012">
    <property type="entry name" value="PHOSPHOPANTETHEINE"/>
    <property type="match status" value="4"/>
</dbReference>
<keyword evidence="7" id="KW-0012">Acyltransferase</keyword>
<comment type="caution">
    <text evidence="12">The sequence shown here is derived from an EMBL/GenBank/DDBJ whole genome shotgun (WGS) entry which is preliminary data.</text>
</comment>
<dbReference type="InterPro" id="IPR020807">
    <property type="entry name" value="PKS_DH"/>
</dbReference>
<dbReference type="PANTHER" id="PTHR43775:SF51">
    <property type="entry name" value="INACTIVE PHENOLPHTHIOCEROL SYNTHESIS POLYKETIDE SYNTHASE TYPE I PKS1-RELATED"/>
    <property type="match status" value="1"/>
</dbReference>
<dbReference type="Gene3D" id="6.10.140.1830">
    <property type="match status" value="1"/>
</dbReference>
<keyword evidence="5" id="KW-0677">Repeat</keyword>
<feature type="domain" description="Ketosynthase family 3 (KS3)" evidence="10">
    <location>
        <begin position="6201"/>
        <end position="6612"/>
    </location>
</feature>
<dbReference type="FunFam" id="3.40.47.10:FF:000019">
    <property type="entry name" value="Polyketide synthase type I"/>
    <property type="match status" value="5"/>
</dbReference>
<dbReference type="Gene3D" id="3.10.129.110">
    <property type="entry name" value="Polyketide synthase dehydratase"/>
    <property type="match status" value="1"/>
</dbReference>
<protein>
    <submittedName>
        <fullName evidence="12">Uncharacterized protein</fullName>
    </submittedName>
</protein>
<evidence type="ECO:0000256" key="6">
    <source>
        <dbReference type="ARBA" id="ARBA00023268"/>
    </source>
</evidence>
<feature type="domain" description="PKS/mFAS DH" evidence="11">
    <location>
        <begin position="2224"/>
        <end position="2495"/>
    </location>
</feature>
<feature type="active site" description="Proton acceptor; for dehydratase activity" evidence="8">
    <location>
        <position position="2256"/>
    </location>
</feature>
<dbReference type="GO" id="GO:0031177">
    <property type="term" value="F:phosphopantetheine binding"/>
    <property type="evidence" value="ECO:0007669"/>
    <property type="project" value="InterPro"/>
</dbReference>
<dbReference type="Pfam" id="PF08240">
    <property type="entry name" value="ADH_N"/>
    <property type="match status" value="1"/>
</dbReference>
<sequence length="7663" mass="791210">MSDRAEKTVEALRASLKETERLRKQNRVLREAAREPIAIVGMSCRLPGGVASPADLWRLVAGGVDAIGPFPQNRGWDDTDGPYARLGGFVHDADTFDASLFGISPREALAMDPQQRLLLEAAWETVEHAAIDPQSLHGSRTGVFVGASTSGYGFGAGHPEIAGHLLTGSANSVISGRVAYTLGLEGPAVTIDTACSSSLVALHLAVQALRNDECTMALAGGVAVIPTPGVFAEFSRQGGLAPDGRCKSFAAGADGTGWSEGVALLLVEKLSDARRLGHEVLALVRGGAVNQDGASNGLTAPNGPSQERVIRAALAGAQLLPDDIDVVEGHGTGTVLGDPIEAHALWAAYGKDRASGRPLLLGSLKSNIGHTQAASGVAGIIKMVQAMRHGVVPRTLHVDAPNPDVPWSAGGIELLTEARPWPETGRARRAAVSSFGISGTNAHAIIEQAPPVEPVTRAPAPPVLAGAVPLLVSGRTAPALAAQGARLRAFLGADPGLDLAGVAYAAATTRAHLEHRAVVLAPDRLAALTALDALAAGGTAPQLVRGVAAPGRTAVLFTGQGSQAPGMAADLYERFPVFAGAHDAVAERAEIVSDERIHETRHTQIALFAYEVALFRLLESWGVRPDFLLGHSVGELAAAHVAGVMTLDEAVALVAARGALMQALPAGGAMLAVEATEAEVTAMLAAHTGRAGIAAVNGPRAVVVSGDADAVEALAEHWTDRGRRVGRLRVSHAFHSAHMDPMLEPFRRVAERIAYQAPRVPVIGNLTGEPVTRFTADHWVRHVRSAVRFADGIDWLAAHGTTRFVEAGPDAVLAGMARLCLDGRDDVLVTAVARRGREQTGTLLDTVARYAASGGVLDWPALLGERPAGTALPTYAFQRDRYWLDPPKDATADVDHGRRQQVLWRRLDEPGTASPTGTWLVLTAPGAASDDVTDALREAGASPLVVALTTSELDPVLLERALLDPAPAGIVLVAAAGEELRPVPFSTLAAVAVVRTLAQAGRDVPLWAVTRQAVAVTPGETPDPAGALLWGAGRALALEEPARWGGLIDLPATLDDDTARRFTAVLTGTEDQVAVRAGAAHVRRLVTHVLTGPAPEDSWQPRGTVLVTGGTGALGGHVARWLAGRGAEHILLVGRRGPDAPGVAELVADVEASGCRVTVVACDVADGDELAGVLAAVPAEFPLRAVVHAAGANDSGALADIDADRLASALRAKVDGADNLDRLTGDLDAFVLFSSIAGVWGGGGQIAYSAANAFLDALAERRRAAGKPATAVAWGPWAGGGMLDDGDGEEFLRRRGLRPLEPAVAIAALDRTLAHDRATSVIVDVDWEVARPAFSAVRPSPLFAELPGGEPEAPAAAEIAVPLLSGPAALTLVRTEAAAVLGYPDVAAVESGKPFKDLGFDSLTAVELRNRLMARTGLTLGAGLVFDHPTPAALADHLRRRSAATAAPEAALPAMVAIRTDEPIAIVAMTCRYPGGVTSPEELWRVVTGGIDTVSEFPSDRGWDLGALYDPDPDRPGTSYTQAGGFLADVAGFDASLFGISPREAVAMDPQQRLLLEASWELFERASMNPRGMAGSRTGVFIGTNSQDYLALVANGGSDTDGYLATGSSASVVSGRISYSFGLEGPAVTVDTACSSSLVALHLAAQALRSGECDLALAGGVAVISTPGIFTEFSRQRGLAADGRIKAFAAAADGTGWGEGVGLLLVERLSDAQRNNHEILAVVRGSAVNQDGASNGLTAPNGPSQQRVIRQALAVADLSAADVDVVEAHGTGTTLGDPIEAEALLATYGRDRVGDPLWLGSVKSNIGHTQAASGVAGVIKMVMAMRHGELPRTLHVDAPTPHVDWSMGAVELLTEPRTWHAGDRIRRAGVSSFGMSGTNAHVIIEEAPEAAGAVAAESPAGPLPYVLSAASPQALRDQAERLLDVTAGPAALARTLVTSRAALGERAVVVAGDTASLRAGLAAVADGSAPAGTVSATGRDGIVLVLAGSGTAVPAELSPRYTELLHECAAHFDFPVLGAPATEPVLGVPATEPLVARAVRWAGNVALAQAWAELGVPIAAYAGDGDGEIAAAVACGALTVAEGAAVVAAYGTGRDDVIAALRSLAPASGHTPFLSGVTGGSLDGSLLDAGYWAEPNPRTAQAADAYARAGNLTVVPAGVADRPALLRAVAGLWTSGVAVDWTAVVPESPVAPLPTYPFQHERFWPLPGLPAGDPASAGQAAAGHPLVAAAVSRADDDGLILTGRLGIAAHPWLADHVVLDRVLLPGTAFVELALHAGRLTGAVVLDELTIEAPLALPVNGGPQLQVAVGAPDDAGARTVSVHSRPDNDAPWTRHAHGALTTHAAAPQPFAVASWPPAGAEPIPGAGDYDATGSGFGYGPAFQGLRRAWRSADGIVYAEATLPDSVADQGYGLHPALLDAALHAIAAGGFVSGTGPALPFAWTGVTLAAAGARTLRVRLTPAGPDAVAVALADETGAEVATVERLVLRAAPMPATDADAALHHTLFAVDWSPLPGDLPTATTDVTSIFELPPQTDDAGATRAALTTVQEWLADDRDAGAPLVVVSTHAVPAAEPVRDPGAAAALGLLRSAQTENPGRLVLVDLDDTDASRAALSAAAALGEPQLALRDGKVWVPRLAHAQAAAGLRVPGTGSWRLDVAGGTSLDHLALVPAPDAGAELAPGQVRVAMRAAGINFRDVLMALGMYPEPALMGSEGAGVVAEVAADVTGLAVGDRVFGSFFGAFGPLAVTDRRLLTPMPAGWTFAEAASVSTAYLTAWYGLYDLAALEAGERVLIHAAAGGVGMAAVQLARLRGAEVYATAGPAKWDVLRGMGLDDAHIASSRDLGFADSFPAVDVVLNSLAGEYVDASLGLLRAGGRFIELGKADLRTAESVADAHPGVAYRAFDLTLVDHDRLQEMQARVAVLFADGQLSLSPIRAWDVRDAVAAYRHISQARHVGKNVFTLPVPVDPAGTVLITGGTGLLGGLFAEHVVRTHGVRDLLLVSRGGGGEDLVRRLADLGATARVVACDVSDAGAVRELLEGVRLTGVLHCAGVLDDGVLASMTPERVDRVWAAKAGAARTLHELTLGLDLAWFVTFSSASATFGSPGQANYAAANAYLDGLASLRRAAGLPALSLGWGLWADAAGMAGGLDDREVARIGGSLESGLGLALFDRALTLSRPALVPTVVDLAALRAAPGEPTPLLRGLVRPKLRRAATAAATGSPLADRVARLDDADRRRLLLDLVRDTAAAVLGHADAEHVRADQAFRDLGFDSLTSVELRNRLTAATGTRLPATVVFDQPNPAALAAFLVERLAGTAPAVVPAPVAPARVLDDEVVIVAMSCRLPGGVTSPEDLWRLVSDGGDAITPFPADRGWDLDALYDPDPDRDGTSYVRSGGFVDGADTFDARLFGISPREALAMDPQQRLLLEASWEALERAGMAPLSLRGTATGVFIGGAASHYGINVPLPDGIEGHLLTGSASSVMSGRIAYQFGFEGPAVTIDTACSSSLVALHLAVESLRRGECELALTGGVAVITQPGIFTSFSRQRGLADDARCKPFAAAADGTSMSEGVGMLVLERLSDARRNGHRILAVVRGTAVNSDGASNGLTAPNGPAQQRVIRQALAAARLTPADVDVVEAHGTGTALGDPIEAQAVLATYGQERAAGNPLWLGSLKSNIGHTQSTAGVAGVIKMVMAMRHGVLPATLHIDEPTPHVDWETGDVRLLTDAVAWPERGRPRRAAVSSFAISGTNAHAVLEAAPPVVPAGTEPSGAVVPADTEPSGAVVPWVLSARTAPALVEQARRLREFVLDGGVSELDVARTLISARSVLDRRAAVAGAGREALLAGLDAVIAGEAGGAVVAGPMAMLFTGQGSQTPGMAADLYVRFPVFAAAYDEVTSRHEVVSDERVHETQHTQIALFAFEVALFRLYESWGIVPDFLLGHSIGELAAAHVAGVFDLDDAIRLVSARGRLMQALPAGGGMVAIEASEAEVRSIVGDTLDVAAVNGPTSVVVSGSVEAIEALRTDRRTKRLRVSHAFHSRLMEPMLEEFRAVAQTVTYAEPRIPLVMDGWDADYWVRQVREAVRFADGVAHLAGRGVVKFVEIGPSGVLTGMAATCLTGDEIVVRGDRPLAAAARLFAAGTDIAWDRTISGGTIIDLPTYAFHRERFWLDPAPALATLADSRRTRHETAELDSWRYNIHWHRLPALPTADLTGIWLVLTPAGSPAGSPAGAGLGAALAGHGATVRLLELPAMPDRYLIAELLLNALAEGEHPAGLLGMPADAQEALALVQALEDADTDAPLWIATRAAVAAAGNDSAPRPGLAQIWGLGRVAALEAPRRWGGLIDLPEKFDRRAGDRLASVLAQRTEDQIAIRGTGVLARRLRPAPLTGRRTGTAAGTVTGTVLVTGGTGALGAEVARWLVEHGAGHVVLLSRRGPAAPGADELIAELTAAGARATAVACDVADRDQLARVVDEYRPTGVVHTAGISGSTPLRDTTAQEFAEVLDAKTAGADHLDELLDDAALFVVFSSIAGVWGSGGQSAYAAANAHLDALIEARHARGRTGLAVAWGPWSGAGLAASGDTDAYLRRRGLNPLAPERAIAALAGAVDHGDATVTVADVTWPVFAGAFTANRPSPLLADLPAAAQPDAGHTGSGTPGGELAQRLAGLQPAERRASILDLVRSRAAAVLGYADSAAIEPGTAFRELGFDSITAVELRTVLAGATGLRLPASLVFDYPTPVELAGNLLTALGLGEEPTPADVAVRSVLPVVDDEIVIVGMGCRYPGGVQSPEDLWRLVLGGEEGVSGFPDDRGWQVPAEASFAPLGGFVHSASQFDAGLFGISPREALAMDPQQRLLLEVSWETFEQAGVDPRSLRGRPVGVFVGASHSGYGVGAELDGHGLTGTADSVISGRVAYTFGLEGPAVTVDTACSSSLVALHWATQALRNGECEMALVGGVTVIAGPEVFAEFARQDGLAADGRCKSYASAADGTGWAEGAGLILVERMSDARRNGHEVLAVVRGSAVNQDGASNGLTAPNGPSQQRVIRQALASAGLNASDVDVVEGHGTGTRLGDPIEAQALLATYGQERDRPLWLGSVKSNIGHTQAAAGVAGIIKMVMAMRHGVLPSTLHVDEPSGHVDWTAGAVKLLTSTQSWDSGVRRAGVSSFGISGTNAHTIIEQAPAGGEAAAVVPVLDGPTAWVLSGRSAEALRGQAQRLITVDYGHSAAVAAALVRTRATLEYRAVVIADRVEGFAAGLAAVAEDRPAAGVVTGRSGDGRLAMLFTGQGSQTPDMAADLYERFPVFAEAYDEVASRHEVVADERVHETQHTQIALFAFEVALFRLYESWGITPDYLLGHSIGELAAAHVAGVFDLDDAITLVSARGRLMQALPAGGAMLAIEASEAEVRSIVGDTLDVAAVNGPTSVVVSGPVEAVDALITDKRTKRLQVSHAFHSRLMEPMLDEFRAVAETIEYAQPSIPLVMGGWDADYWMRQVREAVRFADGIAQLSAQGVSRFLEVGPSGVLAGMAATCLGADDVVVRGDRPLEAVAKLHVNGVRVDWTAVLPAGGRVELPTYAFQRDHYWAVPVRAVSAAHPEENRFWKAVETRNLDALAGTLRLGSAATEWDTLLPALAEWRRGLHERDVLDGWRHRITWKPLDPSSGAPEGTWVVVAAGQGAEDDVVAALRGAGVDVIEVRVPGDADRWRIADELLTAAGDRTVGGVVGLPGSGLAATALLQALGEAELVAPVWLLTRGAVTTGPADPIRRAGQAEVWGVAQVAALELPHLWGGIADLPETLDERAARRLAAVLAGHDEDQVAIRAAGVYGRRLTAAPGSGAEFVAPDGTVLVTGGTGALGGQVARWLAGAGVPSLLLLSRGGPEAPGAEELTADLTALGARVTVAACDVSERDQVAAALAAVPGEFPLAGVVHVAGVVDDGVLESLTADQFTTVFAAKARAADHLDALTAHLELPLFALFSSVAGTIGSPGQGNYAAANAYLDALAQDRRARGLAATSIAWGPWAEGGMADTGTVGRRLDRGGFTALPPEQAVAAFGAAVASAEPVLLIADVDWPRLAGGRRGPLLEPLLPVEAPAQVVERAARPAGHTAVELLELIRSRVALVLGHTTGDTIEPGRAFRDLGFDSLTAVELRNLLTEAVGVPLPATLVFDYPTPAALVEHLRDRLGARSQVASGAAVPADAVPAVVDAGDPVVVVAMACRFPGGVASPEDLWELVAGGTDALTALPADRGWPGGLPAVEGGFLDDVAGFDAELFGVSPREALAMDPQQRVLLESVWEAFERGGVDPVAVRGSRTGVFVGTNGQDYAAVLAMAGGAGVESHASTGNAAAVLSGRVSYVFGLEGPAVTVDTACSSSLVALHLAAQSLRAGECDLALAGGVTVMSTAGAFVEFARQDGLAGDGRCKAFSADADGTGWGEGVGVLLVERLSDARRNGHEVLAVVRGSAINQDGASNGLTAPNGPSQQRVIRQALASAGLKPADVDVVEAHGTGTRLGDPIEAQAVLATYGQDRDRPLWLGSVKSNIGHTQAAAGVAGLIKMVMAMRHGVLPATLHVGEPTPQVDWSAGDVRLLTANQPWDGARRRAGVSSFGLSGTNAHVILEQGDVVAPAAEEPAAGDGPVTWLLSAGTGAALSARAARLREVAATASDLTAVARSLAAVQASLPVRAAVVAPDREGLLAGLAALDQGTSAAGVLTGTAGHGPLAALFTGQGAQRPGMVRDLYDRHPVFADAFDAVAARAEFPLHKVVETELIDQTQHTQLALFAFEVGLFRLYESWGITPDFLLGHSIGELAAAHVAGVFDLDDAIRLVSARGRLMQALPAGGAMLAIEASEADVRSIVGDTLDVAAVNGPTSVVVSGSVEAIEALTTDRRTKRLQVSHAFHSRLMEPMLEEFRAVAETVEYAQPSIPLVMDGWDADYWVRQVREAVRFADGIAELSARGVTTFLEVGPSGVLAGMAAGCLDGGETVIRGDRPLDAVAALHVAGVPVDWAGILPAGPRVALPPYAFQRERYWPDLGHNTDGLRYREDWTDITAPVAAAPDGNWLVVTDGEVPQDLRTALTGATLTEVTIATGADRATAAGRIRDVLKGNRGLTPATRVLSVLPDATRTVTLVQALGDAGVDAPLWCLTRDATGATDAAPRQAQIWGLGRVAALEHPRRWGGLVDLPGTLADADGQALAAFLTAPGEEDQVAIRPGGLRARRLLPAPAPVKAGGGYRPTGTVLLTGGTGALGAHVARWLAGRGVPHLVLLGRRGPQAPGMSDLTAELTALGTRVTVAAADVTDRDALAGVLAAIPADLPLTGVVHAAGVNDAATLAATTPAEFAATLHAKVAGAQHLDALTAALDLDAFVVFSSIAGVWGSGGQAAYAAANAHLDALVRTRRARGAAGTSVAWGPWAGSGMAASTEADDYLRRRGLAPLTPQRAMAALAEAIDGGEECVTVADIDWSRFLATFTATRPAPLFAELGGGEQAEVPSGAGDAGDGLRGRIRGLSATEQTDLLVRLVRTEAAAVLRHSGIDRVPAGRAFNDLGFDSLTAVELRNRLVAATGLSMPASLVFDHPDAAAVGRYLRAELSGEQDGVDPFLARLAELDEAFGGAGFDALARAKVTVRLQSFLSKWTAAAPAATGAGSVDDTLEAASDDELISFIEQQLGGA</sequence>
<dbReference type="InterPro" id="IPR013968">
    <property type="entry name" value="PKS_KR"/>
</dbReference>
<dbReference type="InterPro" id="IPR054514">
    <property type="entry name" value="RhiE-like_linker"/>
</dbReference>
<dbReference type="InterPro" id="IPR020843">
    <property type="entry name" value="ER"/>
</dbReference>
<dbReference type="Gene3D" id="3.30.70.3290">
    <property type="match status" value="4"/>
</dbReference>
<dbReference type="InterPro" id="IPR042104">
    <property type="entry name" value="PKS_dehydratase_sf"/>
</dbReference>
<dbReference type="Pfam" id="PF00109">
    <property type="entry name" value="ketoacyl-synt"/>
    <property type="match status" value="5"/>
</dbReference>
<dbReference type="Gene3D" id="3.40.50.720">
    <property type="entry name" value="NAD(P)-binding Rossmann-like Domain"/>
    <property type="match status" value="7"/>
</dbReference>
<dbReference type="InterPro" id="IPR036736">
    <property type="entry name" value="ACP-like_sf"/>
</dbReference>
<dbReference type="CDD" id="cd08952">
    <property type="entry name" value="KR_1_SDR_x"/>
    <property type="match status" value="4"/>
</dbReference>
<dbReference type="Pfam" id="PF22336">
    <property type="entry name" value="RhiE-like_linker"/>
    <property type="match status" value="1"/>
</dbReference>
<proteinExistence type="predicted"/>
<dbReference type="InterPro" id="IPR032821">
    <property type="entry name" value="PKS_assoc"/>
</dbReference>
<dbReference type="Pfam" id="PF00550">
    <property type="entry name" value="PP-binding"/>
    <property type="match status" value="5"/>
</dbReference>
<dbReference type="SUPFAM" id="SSF50129">
    <property type="entry name" value="GroES-like"/>
    <property type="match status" value="1"/>
</dbReference>
<evidence type="ECO:0000256" key="1">
    <source>
        <dbReference type="ARBA" id="ARBA00004792"/>
    </source>
</evidence>
<dbReference type="GO" id="GO:0004315">
    <property type="term" value="F:3-oxoacyl-[acyl-carrier-protein] synthase activity"/>
    <property type="evidence" value="ECO:0007669"/>
    <property type="project" value="InterPro"/>
</dbReference>
<dbReference type="SUPFAM" id="SSF53901">
    <property type="entry name" value="Thiolase-like"/>
    <property type="match status" value="5"/>
</dbReference>
<dbReference type="Pfam" id="PF18369">
    <property type="entry name" value="PKS_DE"/>
    <property type="match status" value="1"/>
</dbReference>
<dbReference type="Pfam" id="PF00698">
    <property type="entry name" value="Acyl_transf_1"/>
    <property type="match status" value="4"/>
</dbReference>
<feature type="domain" description="Carrier" evidence="9">
    <location>
        <begin position="4671"/>
        <end position="4746"/>
    </location>
</feature>
<dbReference type="EMBL" id="BOQP01000051">
    <property type="protein sequence ID" value="GIM82424.1"/>
    <property type="molecule type" value="Genomic_DNA"/>
</dbReference>
<evidence type="ECO:0000256" key="5">
    <source>
        <dbReference type="ARBA" id="ARBA00022737"/>
    </source>
</evidence>
<dbReference type="InterPro" id="IPR016035">
    <property type="entry name" value="Acyl_Trfase/lysoPLipase"/>
</dbReference>
<dbReference type="PROSITE" id="PS01162">
    <property type="entry name" value="QOR_ZETA_CRYSTAL"/>
    <property type="match status" value="1"/>
</dbReference>
<keyword evidence="6" id="KW-0511">Multifunctional enzyme</keyword>
<accession>A0A919SZQ2</accession>
<dbReference type="InterPro" id="IPR049552">
    <property type="entry name" value="PKS_DH_N"/>
</dbReference>
<dbReference type="SUPFAM" id="SSF52151">
    <property type="entry name" value="FabD/lysophospholipase-like"/>
    <property type="match status" value="5"/>
</dbReference>
<dbReference type="Pfam" id="PF21089">
    <property type="entry name" value="PKS_DH_N"/>
    <property type="match status" value="1"/>
</dbReference>
<keyword evidence="2" id="KW-0596">Phosphopantetheine</keyword>
<dbReference type="PROSITE" id="PS00606">
    <property type="entry name" value="KS3_1"/>
    <property type="match status" value="5"/>
</dbReference>
<dbReference type="InterPro" id="IPR016036">
    <property type="entry name" value="Malonyl_transacylase_ACP-bd"/>
</dbReference>
<feature type="domain" description="Carrier" evidence="9">
    <location>
        <begin position="3236"/>
        <end position="3311"/>
    </location>
</feature>
<dbReference type="InterPro" id="IPR018201">
    <property type="entry name" value="Ketoacyl_synth_AS"/>
</dbReference>
<dbReference type="InterPro" id="IPR006162">
    <property type="entry name" value="Ppantetheine_attach_site"/>
</dbReference>
<dbReference type="Gene3D" id="3.90.180.10">
    <property type="entry name" value="Medium-chain alcohol dehydrogenases, catalytic domain"/>
    <property type="match status" value="1"/>
</dbReference>
<dbReference type="InterPro" id="IPR014030">
    <property type="entry name" value="Ketoacyl_synth_N"/>
</dbReference>
<feature type="domain" description="Ketosynthase family 3 (KS3)" evidence="10">
    <location>
        <begin position="3330"/>
        <end position="3755"/>
    </location>
</feature>
<dbReference type="CDD" id="cd00833">
    <property type="entry name" value="PKS"/>
    <property type="match status" value="5"/>
</dbReference>
<dbReference type="InterPro" id="IPR057326">
    <property type="entry name" value="KR_dom"/>
</dbReference>
<dbReference type="Pfam" id="PF08659">
    <property type="entry name" value="KR"/>
    <property type="match status" value="5"/>
</dbReference>
<gene>
    <name evidence="12" type="ORF">Aco04nite_81410</name>
</gene>
<evidence type="ECO:0000256" key="2">
    <source>
        <dbReference type="ARBA" id="ARBA00022450"/>
    </source>
</evidence>
<dbReference type="Gene3D" id="1.10.1200.10">
    <property type="entry name" value="ACP-like"/>
    <property type="match status" value="5"/>
</dbReference>
<evidence type="ECO:0000259" key="10">
    <source>
        <dbReference type="PROSITE" id="PS52004"/>
    </source>
</evidence>
<dbReference type="SUPFAM" id="SSF55048">
    <property type="entry name" value="Probable ACP-binding domain of malonyl-CoA ACP transacylase"/>
    <property type="match status" value="4"/>
</dbReference>
<dbReference type="GO" id="GO:0016491">
    <property type="term" value="F:oxidoreductase activity"/>
    <property type="evidence" value="ECO:0007669"/>
    <property type="project" value="InterPro"/>
</dbReference>
<dbReference type="GO" id="GO:0004312">
    <property type="term" value="F:fatty acid synthase activity"/>
    <property type="evidence" value="ECO:0007669"/>
    <property type="project" value="TreeGrafter"/>
</dbReference>
<dbReference type="Gene3D" id="3.40.366.10">
    <property type="entry name" value="Malonyl-Coenzyme A Acyl Carrier Protein, domain 2"/>
    <property type="match status" value="5"/>
</dbReference>
<keyword evidence="3" id="KW-0597">Phosphoprotein</keyword>
<feature type="domain" description="Carrier" evidence="9">
    <location>
        <begin position="7507"/>
        <end position="7582"/>
    </location>
</feature>
<feature type="domain" description="Carrier" evidence="9">
    <location>
        <begin position="6102"/>
        <end position="6177"/>
    </location>
</feature>
<dbReference type="GO" id="GO:0008270">
    <property type="term" value="F:zinc ion binding"/>
    <property type="evidence" value="ECO:0007669"/>
    <property type="project" value="InterPro"/>
</dbReference>
<dbReference type="InterPro" id="IPR020806">
    <property type="entry name" value="PKS_PP-bd"/>
</dbReference>
<dbReference type="InterPro" id="IPR001227">
    <property type="entry name" value="Ac_transferase_dom_sf"/>
</dbReference>
<dbReference type="Pfam" id="PF13602">
    <property type="entry name" value="ADH_zinc_N_2"/>
    <property type="match status" value="1"/>
</dbReference>
<dbReference type="Gene3D" id="3.40.47.10">
    <property type="match status" value="5"/>
</dbReference>
<dbReference type="PROSITE" id="PS52004">
    <property type="entry name" value="KS3_2"/>
    <property type="match status" value="5"/>
</dbReference>
<organism evidence="12 13">
    <name type="scientific">Winogradskya consettensis</name>
    <dbReference type="NCBI Taxonomy" id="113560"/>
    <lineage>
        <taxon>Bacteria</taxon>
        <taxon>Bacillati</taxon>
        <taxon>Actinomycetota</taxon>
        <taxon>Actinomycetes</taxon>
        <taxon>Micromonosporales</taxon>
        <taxon>Micromonosporaceae</taxon>
        <taxon>Winogradskya</taxon>
    </lineage>
</organism>
<dbReference type="SMART" id="SM00822">
    <property type="entry name" value="PKS_KR"/>
    <property type="match status" value="5"/>
</dbReference>
<dbReference type="CDD" id="cd08956">
    <property type="entry name" value="KR_3_FAS_SDR_x"/>
    <property type="match status" value="1"/>
</dbReference>
<dbReference type="InterPro" id="IPR002364">
    <property type="entry name" value="Quin_OxRdtase/zeta-crystal_CS"/>
</dbReference>
<evidence type="ECO:0000256" key="7">
    <source>
        <dbReference type="ARBA" id="ARBA00023315"/>
    </source>
</evidence>
<evidence type="ECO:0000313" key="13">
    <source>
        <dbReference type="Proteomes" id="UP000680865"/>
    </source>
</evidence>
<dbReference type="InterPro" id="IPR036291">
    <property type="entry name" value="NAD(P)-bd_dom_sf"/>
</dbReference>
<dbReference type="PANTHER" id="PTHR43775">
    <property type="entry name" value="FATTY ACID SYNTHASE"/>
    <property type="match status" value="1"/>
</dbReference>
<name>A0A919SZQ2_9ACTN</name>
<dbReference type="Proteomes" id="UP000680865">
    <property type="component" value="Unassembled WGS sequence"/>
</dbReference>
<evidence type="ECO:0000313" key="12">
    <source>
        <dbReference type="EMBL" id="GIM82424.1"/>
    </source>
</evidence>
<dbReference type="InterPro" id="IPR011032">
    <property type="entry name" value="GroES-like_sf"/>
</dbReference>
<dbReference type="CDD" id="cd05195">
    <property type="entry name" value="enoyl_red"/>
    <property type="match status" value="1"/>
</dbReference>
<dbReference type="SMART" id="SM00826">
    <property type="entry name" value="PKS_DH"/>
    <property type="match status" value="1"/>
</dbReference>
<dbReference type="FunFam" id="1.10.1200.10:FF:000007">
    <property type="entry name" value="Probable polyketide synthase pks17"/>
    <property type="match status" value="4"/>
</dbReference>
<dbReference type="InterPro" id="IPR013154">
    <property type="entry name" value="ADH-like_N"/>
</dbReference>
<evidence type="ECO:0000259" key="9">
    <source>
        <dbReference type="PROSITE" id="PS50075"/>
    </source>
</evidence>
<dbReference type="InterPro" id="IPR049900">
    <property type="entry name" value="PKS_mFAS_DH"/>
</dbReference>
<dbReference type="GO" id="GO:0006633">
    <property type="term" value="P:fatty acid biosynthetic process"/>
    <property type="evidence" value="ECO:0007669"/>
    <property type="project" value="InterPro"/>
</dbReference>
<dbReference type="SMART" id="SM00825">
    <property type="entry name" value="PKS_KS"/>
    <property type="match status" value="5"/>
</dbReference>
<dbReference type="SUPFAM" id="SSF47336">
    <property type="entry name" value="ACP-like"/>
    <property type="match status" value="5"/>
</dbReference>
<evidence type="ECO:0000256" key="4">
    <source>
        <dbReference type="ARBA" id="ARBA00022679"/>
    </source>
</evidence>
<evidence type="ECO:0000256" key="3">
    <source>
        <dbReference type="ARBA" id="ARBA00022553"/>
    </source>
</evidence>